<dbReference type="Gene3D" id="3.30.40.10">
    <property type="entry name" value="Zinc/RING finger domain, C3HC4 (zinc finger)"/>
    <property type="match status" value="1"/>
</dbReference>
<reference evidence="14 15" key="1">
    <citation type="submission" date="2021-06" db="EMBL/GenBank/DDBJ databases">
        <title>Caerostris darwini draft genome.</title>
        <authorList>
            <person name="Kono N."/>
            <person name="Arakawa K."/>
        </authorList>
    </citation>
    <scope>NUCLEOTIDE SEQUENCE [LARGE SCALE GENOMIC DNA]</scope>
</reference>
<dbReference type="GO" id="GO:0016020">
    <property type="term" value="C:membrane"/>
    <property type="evidence" value="ECO:0007669"/>
    <property type="project" value="UniProtKB-SubCell"/>
</dbReference>
<dbReference type="CDD" id="cd16455">
    <property type="entry name" value="RING-H2_AMFR"/>
    <property type="match status" value="1"/>
</dbReference>
<keyword evidence="6 10" id="KW-0863">Zinc-finger</keyword>
<dbReference type="Pfam" id="PF13639">
    <property type="entry name" value="zf-RING_2"/>
    <property type="match status" value="1"/>
</dbReference>
<evidence type="ECO:0000256" key="3">
    <source>
        <dbReference type="ARBA" id="ARBA00022679"/>
    </source>
</evidence>
<feature type="transmembrane region" description="Helical" evidence="11">
    <location>
        <begin position="106"/>
        <end position="123"/>
    </location>
</feature>
<proteinExistence type="predicted"/>
<keyword evidence="4 11" id="KW-0812">Transmembrane</keyword>
<dbReference type="SMART" id="SM00184">
    <property type="entry name" value="RING"/>
    <property type="match status" value="1"/>
</dbReference>
<evidence type="ECO:0000256" key="10">
    <source>
        <dbReference type="PROSITE-ProRule" id="PRU00175"/>
    </source>
</evidence>
<dbReference type="SMART" id="SM00546">
    <property type="entry name" value="CUE"/>
    <property type="match status" value="1"/>
</dbReference>
<comment type="caution">
    <text evidence="14">The sequence shown here is derived from an EMBL/GenBank/DDBJ whole genome shotgun (WGS) entry which is preliminary data.</text>
</comment>
<evidence type="ECO:0000256" key="8">
    <source>
        <dbReference type="ARBA" id="ARBA00022989"/>
    </source>
</evidence>
<keyword evidence="9 11" id="KW-0472">Membrane</keyword>
<keyword evidence="15" id="KW-1185">Reference proteome</keyword>
<evidence type="ECO:0000259" key="13">
    <source>
        <dbReference type="PROSITE" id="PS51140"/>
    </source>
</evidence>
<dbReference type="GO" id="GO:0043130">
    <property type="term" value="F:ubiquitin binding"/>
    <property type="evidence" value="ECO:0007669"/>
    <property type="project" value="InterPro"/>
</dbReference>
<comment type="pathway">
    <text evidence="2">Protein modification; protein ubiquitination.</text>
</comment>
<name>A0AAV4X473_9ARAC</name>
<dbReference type="GO" id="GO:0008270">
    <property type="term" value="F:zinc ion binding"/>
    <property type="evidence" value="ECO:0007669"/>
    <property type="project" value="UniProtKB-KW"/>
</dbReference>
<dbReference type="GO" id="GO:0005829">
    <property type="term" value="C:cytosol"/>
    <property type="evidence" value="ECO:0007669"/>
    <property type="project" value="TreeGrafter"/>
</dbReference>
<feature type="transmembrane region" description="Helical" evidence="11">
    <location>
        <begin position="66"/>
        <end position="86"/>
    </location>
</feature>
<dbReference type="GO" id="GO:0000151">
    <property type="term" value="C:ubiquitin ligase complex"/>
    <property type="evidence" value="ECO:0007669"/>
    <property type="project" value="TreeGrafter"/>
</dbReference>
<feature type="domain" description="RING-type" evidence="12">
    <location>
        <begin position="322"/>
        <end position="360"/>
    </location>
</feature>
<dbReference type="Proteomes" id="UP001054837">
    <property type="component" value="Unassembled WGS sequence"/>
</dbReference>
<evidence type="ECO:0000256" key="1">
    <source>
        <dbReference type="ARBA" id="ARBA00004141"/>
    </source>
</evidence>
<evidence type="ECO:0000256" key="9">
    <source>
        <dbReference type="ARBA" id="ARBA00023136"/>
    </source>
</evidence>
<evidence type="ECO:0000256" key="7">
    <source>
        <dbReference type="ARBA" id="ARBA00022833"/>
    </source>
</evidence>
<keyword evidence="5" id="KW-0479">Metal-binding</keyword>
<feature type="transmembrane region" description="Helical" evidence="11">
    <location>
        <begin position="262"/>
        <end position="283"/>
    </location>
</feature>
<dbReference type="Pfam" id="PF25563">
    <property type="entry name" value="TPR_SYVN1_N"/>
    <property type="match status" value="1"/>
</dbReference>
<dbReference type="PANTHER" id="PTHR15067:SF5">
    <property type="entry name" value="E3 UBIQUITIN-PROTEIN LIGASE AMFR"/>
    <property type="match status" value="1"/>
</dbReference>
<dbReference type="Gene3D" id="1.10.8.10">
    <property type="entry name" value="DNA helicase RuvA subunit, C-terminal domain"/>
    <property type="match status" value="1"/>
</dbReference>
<evidence type="ECO:0000259" key="12">
    <source>
        <dbReference type="PROSITE" id="PS50089"/>
    </source>
</evidence>
<feature type="transmembrane region" description="Helical" evidence="11">
    <location>
        <begin position="129"/>
        <end position="149"/>
    </location>
</feature>
<evidence type="ECO:0000256" key="5">
    <source>
        <dbReference type="ARBA" id="ARBA00022723"/>
    </source>
</evidence>
<dbReference type="InterPro" id="IPR013083">
    <property type="entry name" value="Znf_RING/FYVE/PHD"/>
</dbReference>
<protein>
    <submittedName>
        <fullName evidence="14">E3 ubiquitin-protein ligase AMFR</fullName>
    </submittedName>
</protein>
<feature type="transmembrane region" description="Helical" evidence="11">
    <location>
        <begin position="170"/>
        <end position="190"/>
    </location>
</feature>
<evidence type="ECO:0000256" key="11">
    <source>
        <dbReference type="SAM" id="Phobius"/>
    </source>
</evidence>
<keyword evidence="8 11" id="KW-1133">Transmembrane helix</keyword>
<dbReference type="SUPFAM" id="SSF57850">
    <property type="entry name" value="RING/U-box"/>
    <property type="match status" value="1"/>
</dbReference>
<keyword evidence="3" id="KW-0808">Transferase</keyword>
<dbReference type="CDD" id="cd14421">
    <property type="entry name" value="CUE_AMFR"/>
    <property type="match status" value="1"/>
</dbReference>
<dbReference type="GO" id="GO:0070936">
    <property type="term" value="P:protein K48-linked ubiquitination"/>
    <property type="evidence" value="ECO:0007669"/>
    <property type="project" value="TreeGrafter"/>
</dbReference>
<keyword evidence="7" id="KW-0862">Zinc</keyword>
<dbReference type="InterPro" id="IPR001841">
    <property type="entry name" value="Znf_RING"/>
</dbReference>
<dbReference type="GO" id="GO:0005783">
    <property type="term" value="C:endoplasmic reticulum"/>
    <property type="evidence" value="ECO:0007669"/>
    <property type="project" value="TreeGrafter"/>
</dbReference>
<dbReference type="GO" id="GO:0006511">
    <property type="term" value="P:ubiquitin-dependent protein catabolic process"/>
    <property type="evidence" value="ECO:0007669"/>
    <property type="project" value="TreeGrafter"/>
</dbReference>
<evidence type="ECO:0000256" key="2">
    <source>
        <dbReference type="ARBA" id="ARBA00004906"/>
    </source>
</evidence>
<evidence type="ECO:0000256" key="6">
    <source>
        <dbReference type="ARBA" id="ARBA00022771"/>
    </source>
</evidence>
<comment type="subcellular location">
    <subcellularLocation>
        <location evidence="1">Membrane</location>
        <topology evidence="1">Multi-pass membrane protein</topology>
    </subcellularLocation>
</comment>
<dbReference type="EMBL" id="BPLQ01015557">
    <property type="protein sequence ID" value="GIY88985.1"/>
    <property type="molecule type" value="Genomic_DNA"/>
</dbReference>
<evidence type="ECO:0000256" key="4">
    <source>
        <dbReference type="ARBA" id="ARBA00022692"/>
    </source>
</evidence>
<organism evidence="14 15">
    <name type="scientific">Caerostris darwini</name>
    <dbReference type="NCBI Taxonomy" id="1538125"/>
    <lineage>
        <taxon>Eukaryota</taxon>
        <taxon>Metazoa</taxon>
        <taxon>Ecdysozoa</taxon>
        <taxon>Arthropoda</taxon>
        <taxon>Chelicerata</taxon>
        <taxon>Arachnida</taxon>
        <taxon>Araneae</taxon>
        <taxon>Araneomorphae</taxon>
        <taxon>Entelegynae</taxon>
        <taxon>Araneoidea</taxon>
        <taxon>Araneidae</taxon>
        <taxon>Caerostris</taxon>
    </lineage>
</organism>
<dbReference type="FunFam" id="3.30.40.10:FF:000259">
    <property type="entry name" value="E3 ubiquitin protein ligase RIN2"/>
    <property type="match status" value="1"/>
</dbReference>
<dbReference type="Pfam" id="PF02845">
    <property type="entry name" value="CUE"/>
    <property type="match status" value="1"/>
</dbReference>
<feature type="domain" description="CUE" evidence="13">
    <location>
        <begin position="424"/>
        <end position="466"/>
    </location>
</feature>
<gene>
    <name evidence="14" type="primary">Amfr</name>
    <name evidence="14" type="ORF">CDAR_510001</name>
</gene>
<dbReference type="PROSITE" id="PS51140">
    <property type="entry name" value="CUE"/>
    <property type="match status" value="1"/>
</dbReference>
<dbReference type="GO" id="GO:0061630">
    <property type="term" value="F:ubiquitin protein ligase activity"/>
    <property type="evidence" value="ECO:0007669"/>
    <property type="project" value="TreeGrafter"/>
</dbReference>
<evidence type="ECO:0000313" key="15">
    <source>
        <dbReference type="Proteomes" id="UP001054837"/>
    </source>
</evidence>
<dbReference type="PANTHER" id="PTHR15067">
    <property type="entry name" value="E3 UBIQUITIN-PROTEIN LIGASE RNF8"/>
    <property type="match status" value="1"/>
</dbReference>
<feature type="transmembrane region" description="Helical" evidence="11">
    <location>
        <begin position="196"/>
        <end position="216"/>
    </location>
</feature>
<dbReference type="AlphaFoldDB" id="A0AAV4X473"/>
<dbReference type="GO" id="GO:0030968">
    <property type="term" value="P:endoplasmic reticulum unfolded protein response"/>
    <property type="evidence" value="ECO:0007669"/>
    <property type="project" value="TreeGrafter"/>
</dbReference>
<sequence length="600" mass="69084">MNITENANPLDGKKEKIGATDNPMENELNSLVPTESHRMLLHKMLINNPSTKTFYEMMFVIVEEPFCAWTLINMIYCIMILIGKGIQKVVFGNLRAIELQHIKDKFWNFVFYKFIFVFGVMNVQFMEEIVMWGGWFSFVGAFHLLSTLCKDRFEYLSFSPTTPRMAHFRLFSLIFFILAVSLSLCTVVGIYANLNIFFFMAAEWALVIIRTVYVLMRYIIHLYDVTHEGVWEKRGIFNYYCEFVCELSSLLVDFLHHLHMLLWRNIFLSVASLVICMQLRCFINDIQRKILRHKNYLRVSQHLETNFPLATKEEIEANSDDCAICWDRLESARKLPCGHLFHTSCLHSWLEQVTNCPTCRTSLVPKPNTRTNTEGANLVGQDTRQPTQTTNHFFHFDGSRYVSWLPSFSVEINHTSLLGERTHARQSQAHQILHMFPHLPYTVILEDLLMTQSVELTVENILEERLVAPENTPPTAFQLATAHLSTEELFNLIPRVPANFALHPVPLAGPSPDAINFRQFIETGESSDSGLSDNTVRTEESTIVTGGDGCRFSKNYHERESMLSRRKEDLLRKARNKYISKIMTNAPTNDGESASSNASE</sequence>
<accession>A0AAV4X473</accession>
<evidence type="ECO:0000313" key="14">
    <source>
        <dbReference type="EMBL" id="GIY88985.1"/>
    </source>
</evidence>
<dbReference type="InterPro" id="IPR057992">
    <property type="entry name" value="TPR_SYVN1_N"/>
</dbReference>
<dbReference type="PROSITE" id="PS50089">
    <property type="entry name" value="ZF_RING_2"/>
    <property type="match status" value="1"/>
</dbReference>
<dbReference type="InterPro" id="IPR003892">
    <property type="entry name" value="CUE"/>
</dbReference>